<comment type="caution">
    <text evidence="2">The sequence shown here is derived from an EMBL/GenBank/DDBJ whole genome shotgun (WGS) entry which is preliminary data.</text>
</comment>
<dbReference type="InterPro" id="IPR032675">
    <property type="entry name" value="LRR_dom_sf"/>
</dbReference>
<feature type="compositionally biased region" description="Low complexity" evidence="1">
    <location>
        <begin position="131"/>
        <end position="142"/>
    </location>
</feature>
<dbReference type="SUPFAM" id="SSF52047">
    <property type="entry name" value="RNI-like"/>
    <property type="match status" value="1"/>
</dbReference>
<feature type="compositionally biased region" description="Acidic residues" evidence="1">
    <location>
        <begin position="31"/>
        <end position="50"/>
    </location>
</feature>
<evidence type="ECO:0000313" key="3">
    <source>
        <dbReference type="Proteomes" id="UP000729357"/>
    </source>
</evidence>
<keyword evidence="3" id="KW-1185">Reference proteome</keyword>
<feature type="non-terminal residue" evidence="2">
    <location>
        <position position="554"/>
    </location>
</feature>
<evidence type="ECO:0000256" key="1">
    <source>
        <dbReference type="SAM" id="MobiDB-lite"/>
    </source>
</evidence>
<name>A0A9P8G1V5_AURME</name>
<feature type="compositionally biased region" description="Polar residues" evidence="1">
    <location>
        <begin position="110"/>
        <end position="122"/>
    </location>
</feature>
<feature type="region of interest" description="Disordered" evidence="1">
    <location>
        <begin position="110"/>
        <end position="144"/>
    </location>
</feature>
<evidence type="ECO:0008006" key="4">
    <source>
        <dbReference type="Google" id="ProtNLM"/>
    </source>
</evidence>
<reference evidence="2" key="1">
    <citation type="journal article" date="2021" name="J Fungi (Basel)">
        <title>Virulence traits and population genomics of the black yeast Aureobasidium melanogenum.</title>
        <authorList>
            <person name="Cernosa A."/>
            <person name="Sun X."/>
            <person name="Gostincar C."/>
            <person name="Fang C."/>
            <person name="Gunde-Cimerman N."/>
            <person name="Song Z."/>
        </authorList>
    </citation>
    <scope>NUCLEOTIDE SEQUENCE</scope>
    <source>
        <strain evidence="2">EXF-9298</strain>
    </source>
</reference>
<dbReference type="Proteomes" id="UP000729357">
    <property type="component" value="Unassembled WGS sequence"/>
</dbReference>
<accession>A0A9P8G1V5</accession>
<gene>
    <name evidence="2" type="ORF">KCU98_g3461</name>
</gene>
<feature type="compositionally biased region" description="Basic and acidic residues" evidence="1">
    <location>
        <begin position="64"/>
        <end position="87"/>
    </location>
</feature>
<organism evidence="2 3">
    <name type="scientific">Aureobasidium melanogenum</name>
    <name type="common">Aureobasidium pullulans var. melanogenum</name>
    <dbReference type="NCBI Taxonomy" id="46634"/>
    <lineage>
        <taxon>Eukaryota</taxon>
        <taxon>Fungi</taxon>
        <taxon>Dikarya</taxon>
        <taxon>Ascomycota</taxon>
        <taxon>Pezizomycotina</taxon>
        <taxon>Dothideomycetes</taxon>
        <taxon>Dothideomycetidae</taxon>
        <taxon>Dothideales</taxon>
        <taxon>Saccotheciaceae</taxon>
        <taxon>Aureobasidium</taxon>
    </lineage>
</organism>
<dbReference type="AlphaFoldDB" id="A0A9P8G1V5"/>
<reference evidence="2" key="2">
    <citation type="submission" date="2021-08" db="EMBL/GenBank/DDBJ databases">
        <authorList>
            <person name="Gostincar C."/>
            <person name="Sun X."/>
            <person name="Song Z."/>
            <person name="Gunde-Cimerman N."/>
        </authorList>
    </citation>
    <scope>NUCLEOTIDE SEQUENCE</scope>
    <source>
        <strain evidence="2">EXF-9298</strain>
    </source>
</reference>
<evidence type="ECO:0000313" key="2">
    <source>
        <dbReference type="EMBL" id="KAG9987266.1"/>
    </source>
</evidence>
<proteinExistence type="predicted"/>
<feature type="region of interest" description="Disordered" evidence="1">
    <location>
        <begin position="1"/>
        <end position="87"/>
    </location>
</feature>
<protein>
    <recommendedName>
        <fullName evidence="4">F-box domain-containing protein</fullName>
    </recommendedName>
</protein>
<sequence length="554" mass="63337">MSQPRQCLTPRQYPSRRPALSHSRVYRTSDSDDESSSDSEYESDSNDDEPYQPQQRYYQSSHVSMHEQERAANNQRVREQLRREESQRVLETGYSSYHTAAARPMSLLTQSLNPHTPAGSSKRSVREPYPSTSTTTTMASSSKRIKRGDDWIPRSSFAMAVAPAPARHPAEVAPHASQLRNPLLYNVDRHPLLKPEIIAIVFSCLIDNDDDDCNALWTMAQCTEVCRKWYLEGHHLVWRQIQLRDLLFYVRDPVRRNHYASFVEKLVFKPEDTILSTRRMADAALSFPRLHTVIINETNMLNVCPENISALMTPSLDTEYVSGKQRTILKILDRIDSIEVLNLGDVAEYLADECPQEFFSKLFNKPRLVHVDFPHAVSFSQVEVDTFLHEMGRTWTMPSLKYFAKPQFDTGTAASRLISRMPNLVNLWLNVEGQQIDLDQIFITASMLEKLELLDMDLRLHRCNLDGSWLLLLTSLERLKRFALEISYPGRISLTGMQLAHFLTGNPKLEHLCLCLGSPIVSCSPEEKTAIEGAIANIKKVYLSDMTFTIQQSL</sequence>
<dbReference type="Gene3D" id="3.80.10.10">
    <property type="entry name" value="Ribonuclease Inhibitor"/>
    <property type="match status" value="1"/>
</dbReference>
<dbReference type="EMBL" id="JAHFXS010000239">
    <property type="protein sequence ID" value="KAG9987266.1"/>
    <property type="molecule type" value="Genomic_DNA"/>
</dbReference>